<gene>
    <name evidence="2" type="ORF">PA7_11640</name>
</gene>
<evidence type="ECO:0000313" key="2">
    <source>
        <dbReference type="EMBL" id="GEL17327.1"/>
    </source>
</evidence>
<evidence type="ECO:0000313" key="3">
    <source>
        <dbReference type="Proteomes" id="UP000321328"/>
    </source>
</evidence>
<name>A0A511CXZ3_9PSEU</name>
<keyword evidence="1" id="KW-1133">Transmembrane helix</keyword>
<feature type="transmembrane region" description="Helical" evidence="1">
    <location>
        <begin position="61"/>
        <end position="82"/>
    </location>
</feature>
<organism evidence="2 3">
    <name type="scientific">Pseudonocardia asaccharolytica DSM 44247 = NBRC 16224</name>
    <dbReference type="NCBI Taxonomy" id="1123024"/>
    <lineage>
        <taxon>Bacteria</taxon>
        <taxon>Bacillati</taxon>
        <taxon>Actinomycetota</taxon>
        <taxon>Actinomycetes</taxon>
        <taxon>Pseudonocardiales</taxon>
        <taxon>Pseudonocardiaceae</taxon>
        <taxon>Pseudonocardia</taxon>
    </lineage>
</organism>
<feature type="transmembrane region" description="Helical" evidence="1">
    <location>
        <begin position="111"/>
        <end position="135"/>
    </location>
</feature>
<feature type="transmembrane region" description="Helical" evidence="1">
    <location>
        <begin position="36"/>
        <end position="54"/>
    </location>
</feature>
<protein>
    <submittedName>
        <fullName evidence="2">Uncharacterized protein</fullName>
    </submittedName>
</protein>
<keyword evidence="1" id="KW-0472">Membrane</keyword>
<sequence>MAHRLARPTGLLSLAAVATVLGAVTMDVLGREHPSHTAALGLVAAVVAALRVGLAGRGEGLVSAVSGALVAQPALHATSAFAGPAAPAGPHDHGDLLHVLASDGPVTAMQVLAPALLVLAVVFGARLGELVLGALRRPLRRLTSPPPEVPRRIVAALGPVPRGSLLPWCGWAIRAARRGPPRAPAPTLA</sequence>
<comment type="caution">
    <text evidence="2">The sequence shown here is derived from an EMBL/GenBank/DDBJ whole genome shotgun (WGS) entry which is preliminary data.</text>
</comment>
<keyword evidence="1" id="KW-0812">Transmembrane</keyword>
<keyword evidence="3" id="KW-1185">Reference proteome</keyword>
<dbReference type="Proteomes" id="UP000321328">
    <property type="component" value="Unassembled WGS sequence"/>
</dbReference>
<reference evidence="2 3" key="1">
    <citation type="submission" date="2019-07" db="EMBL/GenBank/DDBJ databases">
        <title>Whole genome shotgun sequence of Pseudonocardia asaccharolytica NBRC 16224.</title>
        <authorList>
            <person name="Hosoyama A."/>
            <person name="Uohara A."/>
            <person name="Ohji S."/>
            <person name="Ichikawa N."/>
        </authorList>
    </citation>
    <scope>NUCLEOTIDE SEQUENCE [LARGE SCALE GENOMIC DNA]</scope>
    <source>
        <strain evidence="2 3">NBRC 16224</strain>
    </source>
</reference>
<dbReference type="AlphaFoldDB" id="A0A511CXZ3"/>
<proteinExistence type="predicted"/>
<dbReference type="EMBL" id="BJVI01000008">
    <property type="protein sequence ID" value="GEL17327.1"/>
    <property type="molecule type" value="Genomic_DNA"/>
</dbReference>
<dbReference type="STRING" id="1123024.GCA_000423625_02783"/>
<accession>A0A511CXZ3</accession>
<dbReference type="RefSeq" id="WP_147200959.1">
    <property type="nucleotide sequence ID" value="NZ_AUII01000011.1"/>
</dbReference>
<evidence type="ECO:0000256" key="1">
    <source>
        <dbReference type="SAM" id="Phobius"/>
    </source>
</evidence>